<dbReference type="SUPFAM" id="SSF54909">
    <property type="entry name" value="Dimeric alpha+beta barrel"/>
    <property type="match status" value="1"/>
</dbReference>
<accession>A0ABU1UZI0</accession>
<dbReference type="Gene3D" id="3.30.70.100">
    <property type="match status" value="1"/>
</dbReference>
<feature type="domain" description="DUF1330" evidence="1">
    <location>
        <begin position="4"/>
        <end position="95"/>
    </location>
</feature>
<comment type="caution">
    <text evidence="2">The sequence shown here is derived from an EMBL/GenBank/DDBJ whole genome shotgun (WGS) entry which is preliminary data.</text>
</comment>
<protein>
    <submittedName>
        <fullName evidence="2">Uncharacterized protein (DUF1330 family)</fullName>
    </submittedName>
</protein>
<reference evidence="2 3" key="1">
    <citation type="submission" date="2023-07" db="EMBL/GenBank/DDBJ databases">
        <title>Sorghum-associated microbial communities from plants grown in Nebraska, USA.</title>
        <authorList>
            <person name="Schachtman D."/>
        </authorList>
    </citation>
    <scope>NUCLEOTIDE SEQUENCE [LARGE SCALE GENOMIC DNA]</scope>
    <source>
        <strain evidence="2 3">BE190</strain>
    </source>
</reference>
<dbReference type="PANTHER" id="PTHR41521:SF4">
    <property type="entry name" value="BLR0684 PROTEIN"/>
    <property type="match status" value="1"/>
</dbReference>
<proteinExistence type="predicted"/>
<keyword evidence="3" id="KW-1185">Reference proteome</keyword>
<organism evidence="2 3">
    <name type="scientific">Cellvibrio fibrivorans</name>
    <dbReference type="NCBI Taxonomy" id="126350"/>
    <lineage>
        <taxon>Bacteria</taxon>
        <taxon>Pseudomonadati</taxon>
        <taxon>Pseudomonadota</taxon>
        <taxon>Gammaproteobacteria</taxon>
        <taxon>Cellvibrionales</taxon>
        <taxon>Cellvibrionaceae</taxon>
        <taxon>Cellvibrio</taxon>
    </lineage>
</organism>
<name>A0ABU1UZI0_9GAMM</name>
<dbReference type="InterPro" id="IPR011008">
    <property type="entry name" value="Dimeric_a/b-barrel"/>
</dbReference>
<dbReference type="EMBL" id="JAVDVX010000004">
    <property type="protein sequence ID" value="MDR7090586.1"/>
    <property type="molecule type" value="Genomic_DNA"/>
</dbReference>
<dbReference type="PANTHER" id="PTHR41521">
    <property type="match status" value="1"/>
</dbReference>
<gene>
    <name evidence="2" type="ORF">J2X05_002610</name>
</gene>
<evidence type="ECO:0000259" key="1">
    <source>
        <dbReference type="Pfam" id="PF07045"/>
    </source>
</evidence>
<sequence>MMAAYVIVDIEVHNPENYKEYLAKITPTVAACNGRYLVRGAQTQVVSGNWQPKRLVVMEFPDLAIANHWATCAEYAPIHALRNANASANMIIVEGSVDFTAS</sequence>
<dbReference type="RefSeq" id="WP_310073019.1">
    <property type="nucleotide sequence ID" value="NZ_JAVDVX010000004.1"/>
</dbReference>
<dbReference type="Proteomes" id="UP001253595">
    <property type="component" value="Unassembled WGS sequence"/>
</dbReference>
<evidence type="ECO:0000313" key="2">
    <source>
        <dbReference type="EMBL" id="MDR7090586.1"/>
    </source>
</evidence>
<dbReference type="Pfam" id="PF07045">
    <property type="entry name" value="DUF1330"/>
    <property type="match status" value="1"/>
</dbReference>
<evidence type="ECO:0000313" key="3">
    <source>
        <dbReference type="Proteomes" id="UP001253595"/>
    </source>
</evidence>
<dbReference type="InterPro" id="IPR010753">
    <property type="entry name" value="DUF1330"/>
</dbReference>